<gene>
    <name evidence="4" type="ORF">FHS00_002453</name>
</gene>
<dbReference type="RefSeq" id="WP_183473934.1">
    <property type="nucleotide sequence ID" value="NZ_CP139691.1"/>
</dbReference>
<dbReference type="InterPro" id="IPR025669">
    <property type="entry name" value="AAA_dom"/>
</dbReference>
<sequence>MNSTAPLQPEPQPIAACTISRDVQEFDLLIEDMEAAMGENWGDLGFADALAFLEQPEAEELEFIAVALSKEDERDLPLIADIIAHAKRRGIKVVLIADEVSPGALHQLLREGGDEFVPYPLPEGELAQAIERLRSGAGPILPEQQAAPPKVTNDRSGVVIPVQGLSGGSGATTLAVNLAWELANVDRKAPPKVCLIDLDLQFGSVATYLDLPRREAVLEFLSDLATAEGERLMTAMVPYQDRLQVLTSPAELVPLDLIGPSEVERLIEMARVNFDYVVIDMPSSLVDWSATVLQAAHVYFSTLELDMRSAQNTMRMKRALQSEELPFEKLRFVLNRAPGFTDLSGKSRAKRLADSLGISIELQMPDGGRAVTQSADHGTPLAEGAGKNALRREIAKLARSVHKVNMSEARAPA</sequence>
<dbReference type="Proteomes" id="UP000576152">
    <property type="component" value="Unassembled WGS sequence"/>
</dbReference>
<feature type="domain" description="AAA" evidence="3">
    <location>
        <begin position="159"/>
        <end position="311"/>
    </location>
</feature>
<dbReference type="PANTHER" id="PTHR43384">
    <property type="entry name" value="SEPTUM SITE-DETERMINING PROTEIN MIND HOMOLOG, CHLOROPLASTIC-RELATED"/>
    <property type="match status" value="1"/>
</dbReference>
<dbReference type="InterPro" id="IPR050625">
    <property type="entry name" value="ParA/MinD_ATPase"/>
</dbReference>
<reference evidence="4 5" key="1">
    <citation type="submission" date="2020-08" db="EMBL/GenBank/DDBJ databases">
        <title>Genomic Encyclopedia of Type Strains, Phase III (KMG-III): the genomes of soil and plant-associated and newly described type strains.</title>
        <authorList>
            <person name="Whitman W."/>
        </authorList>
    </citation>
    <scope>NUCLEOTIDE SEQUENCE [LARGE SCALE GENOMIC DNA]</scope>
    <source>
        <strain evidence="4 5">CECT 8572</strain>
    </source>
</reference>
<evidence type="ECO:0000313" key="5">
    <source>
        <dbReference type="Proteomes" id="UP000576152"/>
    </source>
</evidence>
<comment type="caution">
    <text evidence="4">The sequence shown here is derived from an EMBL/GenBank/DDBJ whole genome shotgun (WGS) entry which is preliminary data.</text>
</comment>
<dbReference type="EMBL" id="JACIBX010000009">
    <property type="protein sequence ID" value="MBB3712855.1"/>
    <property type="molecule type" value="Genomic_DNA"/>
</dbReference>
<dbReference type="Pfam" id="PF13614">
    <property type="entry name" value="AAA_31"/>
    <property type="match status" value="1"/>
</dbReference>
<dbReference type="Gene3D" id="3.40.50.300">
    <property type="entry name" value="P-loop containing nucleotide triphosphate hydrolases"/>
    <property type="match status" value="1"/>
</dbReference>
<keyword evidence="2" id="KW-0067">ATP-binding</keyword>
<dbReference type="PANTHER" id="PTHR43384:SF6">
    <property type="entry name" value="SEPTUM SITE-DETERMINING PROTEIN MIND HOMOLOG, CHLOROPLASTIC"/>
    <property type="match status" value="1"/>
</dbReference>
<evidence type="ECO:0000259" key="3">
    <source>
        <dbReference type="Pfam" id="PF13614"/>
    </source>
</evidence>
<evidence type="ECO:0000256" key="2">
    <source>
        <dbReference type="ARBA" id="ARBA00022840"/>
    </source>
</evidence>
<name>A0ABR6HQM8_9RHOB</name>
<evidence type="ECO:0000313" key="4">
    <source>
        <dbReference type="EMBL" id="MBB3712855.1"/>
    </source>
</evidence>
<evidence type="ECO:0000256" key="1">
    <source>
        <dbReference type="ARBA" id="ARBA00022741"/>
    </source>
</evidence>
<dbReference type="InterPro" id="IPR027417">
    <property type="entry name" value="P-loop_NTPase"/>
</dbReference>
<keyword evidence="1" id="KW-0547">Nucleotide-binding</keyword>
<accession>A0ABR6HQM8</accession>
<protein>
    <submittedName>
        <fullName evidence="4">Pilus assembly protein CpaE</fullName>
    </submittedName>
</protein>
<proteinExistence type="predicted"/>
<dbReference type="SUPFAM" id="SSF52540">
    <property type="entry name" value="P-loop containing nucleoside triphosphate hydrolases"/>
    <property type="match status" value="1"/>
</dbReference>
<organism evidence="4 5">
    <name type="scientific">Limimaricola variabilis</name>
    <dbReference type="NCBI Taxonomy" id="1492771"/>
    <lineage>
        <taxon>Bacteria</taxon>
        <taxon>Pseudomonadati</taxon>
        <taxon>Pseudomonadota</taxon>
        <taxon>Alphaproteobacteria</taxon>
        <taxon>Rhodobacterales</taxon>
        <taxon>Paracoccaceae</taxon>
        <taxon>Limimaricola</taxon>
    </lineage>
</organism>
<keyword evidence="5" id="KW-1185">Reference proteome</keyword>